<evidence type="ECO:0000259" key="3">
    <source>
        <dbReference type="PROSITE" id="PS51207"/>
    </source>
</evidence>
<feature type="region of interest" description="Disordered" evidence="2">
    <location>
        <begin position="808"/>
        <end position="828"/>
    </location>
</feature>
<feature type="region of interest" description="Disordered" evidence="2">
    <location>
        <begin position="851"/>
        <end position="1032"/>
    </location>
</feature>
<dbReference type="STRING" id="329046.A0A1Y2CNI3"/>
<keyword evidence="5" id="KW-1185">Reference proteome</keyword>
<organism evidence="4 5">
    <name type="scientific">Rhizoclosmatium globosum</name>
    <dbReference type="NCBI Taxonomy" id="329046"/>
    <lineage>
        <taxon>Eukaryota</taxon>
        <taxon>Fungi</taxon>
        <taxon>Fungi incertae sedis</taxon>
        <taxon>Chytridiomycota</taxon>
        <taxon>Chytridiomycota incertae sedis</taxon>
        <taxon>Chytridiomycetes</taxon>
        <taxon>Chytridiales</taxon>
        <taxon>Chytriomycetaceae</taxon>
        <taxon>Rhizoclosmatium</taxon>
    </lineage>
</organism>
<feature type="compositionally biased region" description="Acidic residues" evidence="2">
    <location>
        <begin position="818"/>
        <end position="828"/>
    </location>
</feature>
<evidence type="ECO:0000256" key="2">
    <source>
        <dbReference type="SAM" id="MobiDB-lite"/>
    </source>
</evidence>
<dbReference type="Pfam" id="PF02194">
    <property type="entry name" value="PXA"/>
    <property type="match status" value="1"/>
</dbReference>
<feature type="compositionally biased region" description="Polar residues" evidence="2">
    <location>
        <begin position="972"/>
        <end position="990"/>
    </location>
</feature>
<evidence type="ECO:0000313" key="5">
    <source>
        <dbReference type="Proteomes" id="UP000193642"/>
    </source>
</evidence>
<dbReference type="GO" id="GO:0035091">
    <property type="term" value="F:phosphatidylinositol binding"/>
    <property type="evidence" value="ECO:0007669"/>
    <property type="project" value="TreeGrafter"/>
</dbReference>
<feature type="compositionally biased region" description="Low complexity" evidence="2">
    <location>
        <begin position="864"/>
        <end position="877"/>
    </location>
</feature>
<dbReference type="AlphaFoldDB" id="A0A1Y2CNI3"/>
<reference evidence="4 5" key="1">
    <citation type="submission" date="2016-07" db="EMBL/GenBank/DDBJ databases">
        <title>Pervasive Adenine N6-methylation of Active Genes in Fungi.</title>
        <authorList>
            <consortium name="DOE Joint Genome Institute"/>
            <person name="Mondo S.J."/>
            <person name="Dannebaum R.O."/>
            <person name="Kuo R.C."/>
            <person name="Labutti K."/>
            <person name="Haridas S."/>
            <person name="Kuo A."/>
            <person name="Salamov A."/>
            <person name="Ahrendt S.R."/>
            <person name="Lipzen A."/>
            <person name="Sullivan W."/>
            <person name="Andreopoulos W.B."/>
            <person name="Clum A."/>
            <person name="Lindquist E."/>
            <person name="Daum C."/>
            <person name="Ramamoorthy G.K."/>
            <person name="Gryganskyi A."/>
            <person name="Culley D."/>
            <person name="Magnuson J.K."/>
            <person name="James T.Y."/>
            <person name="O'Malley M.A."/>
            <person name="Stajich J.E."/>
            <person name="Spatafora J.W."/>
            <person name="Visel A."/>
            <person name="Grigoriev I.V."/>
        </authorList>
    </citation>
    <scope>NUCLEOTIDE SEQUENCE [LARGE SCALE GENOMIC DNA]</scope>
    <source>
        <strain evidence="4 5">JEL800</strain>
    </source>
</reference>
<feature type="domain" description="PXA" evidence="3">
    <location>
        <begin position="160"/>
        <end position="357"/>
    </location>
</feature>
<keyword evidence="1" id="KW-0175">Coiled coil</keyword>
<evidence type="ECO:0000256" key="1">
    <source>
        <dbReference type="SAM" id="Coils"/>
    </source>
</evidence>
<dbReference type="EMBL" id="MCGO01000011">
    <property type="protein sequence ID" value="ORY48506.1"/>
    <property type="molecule type" value="Genomic_DNA"/>
</dbReference>
<feature type="compositionally biased region" description="Polar residues" evidence="2">
    <location>
        <begin position="955"/>
        <end position="964"/>
    </location>
</feature>
<dbReference type="PANTHER" id="PTHR22775:SF3">
    <property type="entry name" value="SORTING NEXIN-13"/>
    <property type="match status" value="1"/>
</dbReference>
<feature type="compositionally biased region" description="Polar residues" evidence="2">
    <location>
        <begin position="894"/>
        <end position="910"/>
    </location>
</feature>
<accession>A0A1Y2CNI3</accession>
<dbReference type="InterPro" id="IPR003114">
    <property type="entry name" value="Phox_assoc"/>
</dbReference>
<dbReference type="SMART" id="SM00313">
    <property type="entry name" value="PXA"/>
    <property type="match status" value="1"/>
</dbReference>
<dbReference type="PROSITE" id="PS51207">
    <property type="entry name" value="PXA"/>
    <property type="match status" value="1"/>
</dbReference>
<gene>
    <name evidence="4" type="ORF">BCR33DRAFT_36971</name>
</gene>
<feature type="coiled-coil region" evidence="1">
    <location>
        <begin position="1133"/>
        <end position="1194"/>
    </location>
</feature>
<proteinExistence type="predicted"/>
<dbReference type="Proteomes" id="UP000193642">
    <property type="component" value="Unassembled WGS sequence"/>
</dbReference>
<feature type="compositionally biased region" description="Polar residues" evidence="2">
    <location>
        <begin position="999"/>
        <end position="1011"/>
    </location>
</feature>
<feature type="compositionally biased region" description="Polar residues" evidence="2">
    <location>
        <begin position="1019"/>
        <end position="1032"/>
    </location>
</feature>
<protein>
    <recommendedName>
        <fullName evidence="3">PXA domain-containing protein</fullName>
    </recommendedName>
</protein>
<dbReference type="PANTHER" id="PTHR22775">
    <property type="entry name" value="SORTING NEXIN"/>
    <property type="match status" value="1"/>
</dbReference>
<evidence type="ECO:0000313" key="4">
    <source>
        <dbReference type="EMBL" id="ORY48506.1"/>
    </source>
</evidence>
<comment type="caution">
    <text evidence="4">The sequence shown here is derived from an EMBL/GenBank/DDBJ whole genome shotgun (WGS) entry which is preliminary data.</text>
</comment>
<dbReference type="OrthoDB" id="120967at2759"/>
<name>A0A1Y2CNI3_9FUNG</name>
<sequence length="1202" mass="135205">MQHLFQFKTQFFVQLNYSFFQTSETPFLELSLPQTRMPLKHLVTSKEALEFIHASIQSAISSTLYSIVKRPLYSATLYFIFLLCYSSPTFRATLYHILVLIGIWNIFLSDGGVVVKAKQLGKLVREPSRYLLPHSAFIAKPTVTESKSTSMKLQVVIPLAPSTEKPLMEVVSAFSKTTLTPIVNIITQGDDDAKVLEVIESAIISAITEIGRKSSNIDFTALVSLKLVPKITQHIKDCRLAAIKASKITSNNSKIQSAGSETIDEALLVQCYRDGELHSALKSWTAEGPEKSSHKLSEIEYLKGIVRQLLPTLFENDTKSSVFSTLMTELLADQVLKAGIDMLSDFDYWNQIFDTLGDHVMSQEHVLAKRISEAVEKQINEEDVEREDKQPVPQSLLDSGIAAMISNGNIEDILDEIKSCTILKDAMKMKECIQNEIMADKARMESLAKGNYGELIQVKDIKHRIKLYHKAVKRVKRRIRVLKRQKNGGSNQEKSNVPPLEEILKSGQLRSFFQEFDSLLPRTNSVRPHYYQLWTKLSNIEAQTGLMISEGNPAEHRHVLESQSSRLSTATVLQDSYFDLADFYDTEDISVSPVIMDSIKTFLETEVNSRFWSLAGTHIQESENLKDDLQTLHEKISNALNTIGTSNQPLVLLNDLEPLWKLRHSIIEELESVEYCSFLKSSQCEDMMSCIAEDLDDGNCETIENQADSNSGPLQIRRWSKLPSKKLFAALHWMKAKDKDLMADATEVNDDEYIRSYIIPLKETSDDDGSDDELPVRWKTFADRRIKSPELRAKMKKRKSFDIFGMQQQSRGLLPTTEEVDCSDESDEEKTIGLMKKLKKKALEELSSLSCWKSKKQQPDEPKSANNSMTRSSSMRSPKQTMSPRSEPLKTDESTQSLGRKRVSSASIETITKPKPFHRLQSQSLEEFPKPGTQSNKEKFTLEPFRFLKSRRQSPSRTGSTDALSASPPGSMHSSAKTLKESPTNSNSLVSVLRRKSHQSPTRTSTQTSDTLSDKNPFIQGSNRRSTLTQGSDLIKSAAKGILQRVANGAETIKSFRPNLGRKKINSDAEAESSGYESCNDNALDRTWSESYETVLEEMEVSEDGPFVDSATLEKKGVTQADILLPALSTPRIIELDEVMENTRSELEDVQEHLANSAQLDLSASRIRALNLMKAGLEVELKRLETEKAACKDRDIQNLISP</sequence>